<reference evidence="3" key="1">
    <citation type="submission" date="2024-06" db="EMBL/GenBank/DDBJ databases">
        <title>Multi-omics analyses provide insights into the biosynthesis of the anticancer antibiotic pleurotin in Hohenbuehelia grisea.</title>
        <authorList>
            <person name="Weaver J.A."/>
            <person name="Alberti F."/>
        </authorList>
    </citation>
    <scope>NUCLEOTIDE SEQUENCE [LARGE SCALE GENOMIC DNA]</scope>
    <source>
        <strain evidence="3">T-177</strain>
    </source>
</reference>
<protein>
    <submittedName>
        <fullName evidence="2">Uncharacterized protein</fullName>
    </submittedName>
</protein>
<keyword evidence="3" id="KW-1185">Reference proteome</keyword>
<name>A0ABR3JER9_9AGAR</name>
<dbReference type="EMBL" id="JASNQZ010000008">
    <property type="protein sequence ID" value="KAL0954209.1"/>
    <property type="molecule type" value="Genomic_DNA"/>
</dbReference>
<feature type="region of interest" description="Disordered" evidence="1">
    <location>
        <begin position="232"/>
        <end position="253"/>
    </location>
</feature>
<proteinExistence type="predicted"/>
<evidence type="ECO:0000313" key="3">
    <source>
        <dbReference type="Proteomes" id="UP001556367"/>
    </source>
</evidence>
<accession>A0ABR3JER9</accession>
<dbReference type="Proteomes" id="UP001556367">
    <property type="component" value="Unassembled WGS sequence"/>
</dbReference>
<organism evidence="2 3">
    <name type="scientific">Hohenbuehelia grisea</name>
    <dbReference type="NCBI Taxonomy" id="104357"/>
    <lineage>
        <taxon>Eukaryota</taxon>
        <taxon>Fungi</taxon>
        <taxon>Dikarya</taxon>
        <taxon>Basidiomycota</taxon>
        <taxon>Agaricomycotina</taxon>
        <taxon>Agaricomycetes</taxon>
        <taxon>Agaricomycetidae</taxon>
        <taxon>Agaricales</taxon>
        <taxon>Pleurotineae</taxon>
        <taxon>Pleurotaceae</taxon>
        <taxon>Hohenbuehelia</taxon>
    </lineage>
</organism>
<evidence type="ECO:0000313" key="2">
    <source>
        <dbReference type="EMBL" id="KAL0954209.1"/>
    </source>
</evidence>
<comment type="caution">
    <text evidence="2">The sequence shown here is derived from an EMBL/GenBank/DDBJ whole genome shotgun (WGS) entry which is preliminary data.</text>
</comment>
<feature type="region of interest" description="Disordered" evidence="1">
    <location>
        <begin position="164"/>
        <end position="191"/>
    </location>
</feature>
<gene>
    <name evidence="2" type="ORF">HGRIS_005338</name>
</gene>
<feature type="compositionally biased region" description="Low complexity" evidence="1">
    <location>
        <begin position="170"/>
        <end position="179"/>
    </location>
</feature>
<evidence type="ECO:0000256" key="1">
    <source>
        <dbReference type="SAM" id="MobiDB-lite"/>
    </source>
</evidence>
<sequence>MRSSQRLYHWLSARGCCLPPLGCGSEPLSWPADSQSSQTSQPAMVRQAPLEAPAAASPARYPVPAQAQFEYVMYNHHDNFVPSSSSASGFNSLGIRTAQGVHYGAVVGMNGNRRCLPSPQPLALDFPVTGPSQRYSSAMTPPQAVASSYPPYVGMQCGPSTEIASPPLRYHYPTPQHQQQPPPPAGPGAWGYNDTLSPIPPQHILNNRVAPSSGRYSSIPRQFAHNEQAYPGYMLSPNATSSPSTPSQYESTPTPMQPNYEMWSYYCSASLSSGSALTPQAPQHSITHHGGYDYGHGESLDTASSSSNLANDMAFSKYF</sequence>